<dbReference type="SMART" id="SM00046">
    <property type="entry name" value="DAGKc"/>
    <property type="match status" value="1"/>
</dbReference>
<dbReference type="GO" id="GO:0010842">
    <property type="term" value="P:retina layer formation"/>
    <property type="evidence" value="ECO:0007669"/>
    <property type="project" value="Ensembl"/>
</dbReference>
<dbReference type="Gene3D" id="3.40.50.10330">
    <property type="entry name" value="Probable inorganic polyphosphate/atp-NAD kinase, domain 1"/>
    <property type="match status" value="1"/>
</dbReference>
<reference evidence="3" key="2">
    <citation type="submission" date="2020-05" db="UniProtKB">
        <authorList>
            <consortium name="Ensembl"/>
        </authorList>
    </citation>
    <scope>IDENTIFICATION</scope>
</reference>
<dbReference type="Bgee" id="ENSXETG00000014070">
    <property type="expression patterns" value="Expressed in testis and 8 other cell types or tissues"/>
</dbReference>
<dbReference type="InterPro" id="IPR050187">
    <property type="entry name" value="Lipid_Phosphate_FormReg"/>
</dbReference>
<dbReference type="Xenbase" id="XB-GENE-6035280">
    <property type="gene designation" value="cerkl"/>
</dbReference>
<dbReference type="InterPro" id="IPR016064">
    <property type="entry name" value="NAD/diacylglycerol_kinase_sf"/>
</dbReference>
<dbReference type="GO" id="GO:0016301">
    <property type="term" value="F:kinase activity"/>
    <property type="evidence" value="ECO:0007669"/>
    <property type="project" value="InterPro"/>
</dbReference>
<gene>
    <name evidence="3" type="primary">cerkl</name>
</gene>
<proteinExistence type="predicted"/>
<accession>A0A6I8S854</accession>
<dbReference type="FunCoup" id="A0A6I8S854">
    <property type="interactions" value="800"/>
</dbReference>
<dbReference type="GO" id="GO:0042461">
    <property type="term" value="P:photoreceptor cell development"/>
    <property type="evidence" value="ECO:0007669"/>
    <property type="project" value="Ensembl"/>
</dbReference>
<dbReference type="PANTHER" id="PTHR12358">
    <property type="entry name" value="SPHINGOSINE KINASE"/>
    <property type="match status" value="1"/>
</dbReference>
<evidence type="ECO:0000313" key="3">
    <source>
        <dbReference type="Ensembl" id="ENSXETP00000089359"/>
    </source>
</evidence>
<dbReference type="PROSITE" id="PS50146">
    <property type="entry name" value="DAGK"/>
    <property type="match status" value="1"/>
</dbReference>
<name>A0A6I8S854_XENTR</name>
<dbReference type="Pfam" id="PF25382">
    <property type="entry name" value="PH_CERK"/>
    <property type="match status" value="1"/>
</dbReference>
<dbReference type="InParanoid" id="A0A6I8S854"/>
<dbReference type="Pfam" id="PF19280">
    <property type="entry name" value="CERK_C"/>
    <property type="match status" value="1"/>
</dbReference>
<dbReference type="InterPro" id="IPR001206">
    <property type="entry name" value="Diacylglycerol_kinase_cat_dom"/>
</dbReference>
<dbReference type="GO" id="GO:2000425">
    <property type="term" value="P:regulation of apoptotic cell clearance"/>
    <property type="evidence" value="ECO:0007669"/>
    <property type="project" value="Ensembl"/>
</dbReference>
<dbReference type="SUPFAM" id="SSF111331">
    <property type="entry name" value="NAD kinase/diacylglycerol kinase-like"/>
    <property type="match status" value="1"/>
</dbReference>
<dbReference type="GO" id="GO:1902176">
    <property type="term" value="P:negative regulation of oxidative stress-induced intrinsic apoptotic signaling pathway"/>
    <property type="evidence" value="ECO:0007669"/>
    <property type="project" value="Ensembl"/>
</dbReference>
<dbReference type="Pfam" id="PF00781">
    <property type="entry name" value="DAGK_cat"/>
    <property type="match status" value="1"/>
</dbReference>
<organism evidence="3">
    <name type="scientific">Xenopus tropicalis</name>
    <name type="common">Western clawed frog</name>
    <name type="synonym">Silurana tropicalis</name>
    <dbReference type="NCBI Taxonomy" id="8364"/>
    <lineage>
        <taxon>Eukaryota</taxon>
        <taxon>Metazoa</taxon>
        <taxon>Chordata</taxon>
        <taxon>Craniata</taxon>
        <taxon>Vertebrata</taxon>
        <taxon>Euteleostomi</taxon>
        <taxon>Amphibia</taxon>
        <taxon>Batrachia</taxon>
        <taxon>Anura</taxon>
        <taxon>Pipoidea</taxon>
        <taxon>Pipidae</taxon>
        <taxon>Xenopodinae</taxon>
        <taxon>Xenopus</taxon>
        <taxon>Silurana</taxon>
    </lineage>
</organism>
<feature type="region of interest" description="Disordered" evidence="1">
    <location>
        <begin position="108"/>
        <end position="146"/>
    </location>
</feature>
<dbReference type="InterPro" id="IPR017438">
    <property type="entry name" value="ATP-NAD_kinase_N"/>
</dbReference>
<dbReference type="InterPro" id="IPR057465">
    <property type="entry name" value="CERK_PH"/>
</dbReference>
<feature type="region of interest" description="Disordered" evidence="1">
    <location>
        <begin position="1"/>
        <end position="68"/>
    </location>
</feature>
<dbReference type="GO" id="GO:0005829">
    <property type="term" value="C:cytosol"/>
    <property type="evidence" value="ECO:0007669"/>
    <property type="project" value="Ensembl"/>
</dbReference>
<feature type="domain" description="DAGKc" evidence="2">
    <location>
        <begin position="265"/>
        <end position="414"/>
    </location>
</feature>
<evidence type="ECO:0000259" key="2">
    <source>
        <dbReference type="PROSITE" id="PS50146"/>
    </source>
</evidence>
<dbReference type="GeneTree" id="ENSGT00940000157578"/>
<dbReference type="Ensembl" id="ENSXETT00000072399">
    <property type="protein sequence ID" value="ENSXETP00000089359"/>
    <property type="gene ID" value="ENSXETG00000014070"/>
</dbReference>
<dbReference type="GO" id="GO:0005634">
    <property type="term" value="C:nucleus"/>
    <property type="evidence" value="ECO:0007669"/>
    <property type="project" value="Ensembl"/>
</dbReference>
<feature type="compositionally biased region" description="Basic and acidic residues" evidence="1">
    <location>
        <begin position="117"/>
        <end position="131"/>
    </location>
</feature>
<reference evidence="3" key="1">
    <citation type="journal article" date="2010" name="Science">
        <title>The genome of the Western clawed frog Xenopus tropicalis.</title>
        <authorList>
            <person name="Hellsten U."/>
            <person name="Harland R.M."/>
            <person name="Gilchrist M.J."/>
            <person name="Hendrix D."/>
            <person name="Jurka J."/>
            <person name="Kapitonov V."/>
            <person name="Ovcharenko I."/>
            <person name="Putnam N.H."/>
            <person name="Shu S."/>
            <person name="Taher L."/>
            <person name="Blitz I.L."/>
            <person name="Blumberg B."/>
            <person name="Dichmann D.S."/>
            <person name="Dubchak I."/>
            <person name="Amaya E."/>
            <person name="Detter J.C."/>
            <person name="Fletcher R."/>
            <person name="Gerhard D.S."/>
            <person name="Goodstein D."/>
            <person name="Graves T."/>
            <person name="Grigoriev I.V."/>
            <person name="Grimwood J."/>
            <person name="Kawashima T."/>
            <person name="Lindquist E."/>
            <person name="Lucas S.M."/>
            <person name="Mead P.E."/>
            <person name="Mitros T."/>
            <person name="Ogino H."/>
            <person name="Ohta Y."/>
            <person name="Poliakov A.V."/>
            <person name="Pollet N."/>
            <person name="Robert J."/>
            <person name="Salamov A."/>
            <person name="Sater A.K."/>
            <person name="Schmutz J."/>
            <person name="Terry A."/>
            <person name="Vize P.D."/>
            <person name="Warren W.C."/>
            <person name="Wells D."/>
            <person name="Wills A."/>
            <person name="Wilson R.K."/>
            <person name="Zimmerman L.B."/>
            <person name="Zorn A.M."/>
            <person name="Grainger R."/>
            <person name="Grammer T."/>
            <person name="Khokha M.K."/>
            <person name="Richardson P.M."/>
            <person name="Rokhsar D.S."/>
        </authorList>
    </citation>
    <scope>NUCLEOTIDE SEQUENCE [LARGE SCALE GENOMIC DNA]</scope>
    <source>
        <strain evidence="3">Nigerian</strain>
    </source>
</reference>
<sequence>MCGTHTGNDPGRDPDPAPCTGSEMASRLPDGYHGNQGLGTLSAQAPKVRNSKSDSMGKTLRLPGASRRVSAWSGDLEELEERNRTSPRRHLFGKRTVSVPHQLSERCDVWSSGSDRSGVRAHSDTDDRSFEESGSGRSSRDPGGGQPAILLRGIFHIEKRSCDVSLTCNQLQWSPIQPESPGSTSLTHQQKEEILDLRDIFSVKLKRRRSAGQTKGGTLLGITIFLCIRKGRKLKDRSVHLHNQSEDYCDIWFKQLKEILNGFPNRPKSLKIIINPHSHKGEASKLYYEHVAPLFKLADIQTDVTETTYAGHALALLRECELQEYDGVVCVGGDGSANEVAHGLLLRAQIDAGKNTDTIFTPVRAPIPLGIIPAGSTNVLAYSLHGTKHTGTAALHIIMGNIQPVDTCTFSSSNKLLRFGFSAMFGFGGATLALAEKHRWMPSSQRREFAFLKTLANLKPESCELTFLPIKNEEVKYRGAQKNKREKAARSGSKDPWQHIQGQLLNVSIMAIPCLCSMAPRGLAPNTRLSNGTMALNIVRNTTRQEFVKHLKRFATLKNPFSFPFVDTFLVEEVKISLRNYGRSSQEQNGNRNTAEDICPWNIDGDLVEVSSDIHVSLYSCACTGLGSSLTMLICLKTPERENE</sequence>
<dbReference type="Gene3D" id="2.60.200.40">
    <property type="match status" value="1"/>
</dbReference>
<evidence type="ECO:0000256" key="1">
    <source>
        <dbReference type="SAM" id="MobiDB-lite"/>
    </source>
</evidence>
<dbReference type="AlphaFoldDB" id="A0A6I8S854"/>
<dbReference type="InterPro" id="IPR045363">
    <property type="entry name" value="CERK_C"/>
</dbReference>
<dbReference type="PANTHER" id="PTHR12358:SF26">
    <property type="entry name" value="CERAMIDE KINASE-LIKE PROTEIN"/>
    <property type="match status" value="1"/>
</dbReference>
<protein>
    <submittedName>
        <fullName evidence="3">Ceramide kinase like</fullName>
    </submittedName>
</protein>